<dbReference type="PANTHER" id="PTHR39450:SF1">
    <property type="entry name" value="DUF1667 DOMAIN-CONTAINING PROTEIN"/>
    <property type="match status" value="1"/>
</dbReference>
<dbReference type="PANTHER" id="PTHR39450">
    <property type="entry name" value="MOLYBDOPTERIN OXIDOREDUCTASE, 4FE-4S CLUSTER-BINDING SUBUNIT"/>
    <property type="match status" value="1"/>
</dbReference>
<name>A0A1V5SVX8_9BACT</name>
<proteinExistence type="predicted"/>
<dbReference type="AlphaFoldDB" id="A0A1V5SVX8"/>
<dbReference type="InterPro" id="IPR012460">
    <property type="entry name" value="DUF1667"/>
</dbReference>
<dbReference type="Gene3D" id="3.10.530.10">
    <property type="entry name" value="CPE0013-like"/>
    <property type="match status" value="1"/>
</dbReference>
<dbReference type="InterPro" id="IPR036593">
    <property type="entry name" value="CPE0013-like_sf"/>
</dbReference>
<evidence type="ECO:0008006" key="2">
    <source>
        <dbReference type="Google" id="ProtNLM"/>
    </source>
</evidence>
<gene>
    <name evidence="1" type="ORF">BWY41_01023</name>
</gene>
<accession>A0A1V5SVX8</accession>
<comment type="caution">
    <text evidence="1">The sequence shown here is derived from an EMBL/GenBank/DDBJ whole genome shotgun (WGS) entry which is preliminary data.</text>
</comment>
<protein>
    <recommendedName>
        <fullName evidence="2">4Fe-4S Mo/W bis-MGD-type domain-containing protein</fullName>
    </recommendedName>
</protein>
<evidence type="ECO:0000313" key="1">
    <source>
        <dbReference type="EMBL" id="OQA58675.1"/>
    </source>
</evidence>
<dbReference type="EMBL" id="MWBQ01000068">
    <property type="protein sequence ID" value="OQA58675.1"/>
    <property type="molecule type" value="Genomic_DNA"/>
</dbReference>
<dbReference type="SUPFAM" id="SSF160148">
    <property type="entry name" value="CPE0013-like"/>
    <property type="match status" value="1"/>
</dbReference>
<dbReference type="Proteomes" id="UP000485569">
    <property type="component" value="Unassembled WGS sequence"/>
</dbReference>
<dbReference type="Pfam" id="PF07892">
    <property type="entry name" value="DUF1667"/>
    <property type="match status" value="1"/>
</dbReference>
<organism evidence="1">
    <name type="scientific">Candidatus Atribacter allofermentans</name>
    <dbReference type="NCBI Taxonomy" id="1852833"/>
    <lineage>
        <taxon>Bacteria</taxon>
        <taxon>Pseudomonadati</taxon>
        <taxon>Atribacterota</taxon>
        <taxon>Atribacteria</taxon>
        <taxon>Atribacterales</taxon>
        <taxon>Atribacteraceae</taxon>
        <taxon>Atribacter</taxon>
    </lineage>
</organism>
<reference evidence="1" key="1">
    <citation type="submission" date="2017-02" db="EMBL/GenBank/DDBJ databases">
        <title>Delving into the versatile metabolic prowess of the omnipresent phylum Bacteroidetes.</title>
        <authorList>
            <person name="Nobu M.K."/>
            <person name="Mei R."/>
            <person name="Narihiro T."/>
            <person name="Kuroda K."/>
            <person name="Liu W.-T."/>
        </authorList>
    </citation>
    <scope>NUCLEOTIDE SEQUENCE</scope>
    <source>
        <strain evidence="1">ADurb.Bin276</strain>
    </source>
</reference>
<sequence>MLKLSEAQSKESKQLICTSCPMGCSLRVEKDGEKIVVTGAKCKRGSQYAQDEMLNPKRTVTTTVVVLNGEIRRLPVRTKKPFPLRRVSELIQFLSTIEVEAPVQVGQVIATNCLGEGVDIIATRTILRRSK</sequence>